<reference evidence="1 2" key="1">
    <citation type="journal article" date="2022" name="DNA Res.">
        <title>Chromosomal-level genome assembly of the orchid tree Bauhinia variegata (Leguminosae; Cercidoideae) supports the allotetraploid origin hypothesis of Bauhinia.</title>
        <authorList>
            <person name="Zhong Y."/>
            <person name="Chen Y."/>
            <person name="Zheng D."/>
            <person name="Pang J."/>
            <person name="Liu Y."/>
            <person name="Luo S."/>
            <person name="Meng S."/>
            <person name="Qian L."/>
            <person name="Wei D."/>
            <person name="Dai S."/>
            <person name="Zhou R."/>
        </authorList>
    </citation>
    <scope>NUCLEOTIDE SEQUENCE [LARGE SCALE GENOMIC DNA]</scope>
    <source>
        <strain evidence="1">BV-YZ2020</strain>
    </source>
</reference>
<name>A0ACB9LZ18_BAUVA</name>
<comment type="caution">
    <text evidence="1">The sequence shown here is derived from an EMBL/GenBank/DDBJ whole genome shotgun (WGS) entry which is preliminary data.</text>
</comment>
<keyword evidence="2" id="KW-1185">Reference proteome</keyword>
<dbReference type="EMBL" id="CM039435">
    <property type="protein sequence ID" value="KAI4317007.1"/>
    <property type="molecule type" value="Genomic_DNA"/>
</dbReference>
<accession>A0ACB9LZ18</accession>
<sequence>MANEGASTSNVSAESSDSTVQLNIKTLDSRIYSFQVDKNMPVSLFKEKIANEIGVPVNQQRLIFRGKVLKDDHVISEYHVENGHTLHLVERQPNQLQASGTSSVETTGTNGNRGNDATSGAPRNRVGQISHSVVLGTFNVGEQGESIASDLTRVIGAVLNSIGIGGQSTNSINSAMQSSSLPNLSGQAPVVNEAEGMRVGNQNQAGNQSQSAQTFPGPFQSLPQVVQIPLAAGAIPVPSLNAPIPDSLHTLSEFINRMERTLSQNGYQPNLSSNDTGEQQVELSSNVQGLPTPEALSSVLRQTERLLNGHAVAALSHIAGHLEREGTTSDPSVRGQIQSESMQMGIAMQHLGSLLLELGRTILTLRMGQSAAESVVNAGPAVYISPSGPNPIMVQPFPLQTNSLFGGSVSPSSPATFGGIGIGTAPRNINIHIHAGTSLAPIVSAISSRPINGEATQGEQRNGPGSGDLGSTRVLPVRNVVAAAVPSRPPGVAVASGSQTGLSISTSQPPSDSVSLQSVLAEVNSRLRNFAGNLRGDSTVLSGQVESTGQDLSVGAESRPASGNEQLDTMEIDNAGAAPLSSVRRTSESRVDEPQLEAAQTCNNEGGDASSKNFISASFDGDSVNSSRGETISKSENGQEIASSAGGRQDLDGGGKAAPLGLGLTGLERKRRSRLQPPVSKGADGGSTSSVDQNQQARIGGQHILQALASHGSAVTQRNAEGPSQGSSASGDGQVDVAGVMSQVLHSPALNGLLAGVSQQTGVGSPDVFRNMLQQFTQSPQMRNSFNHIIQQVGSQDMGNIFAGMERGQGGGIDLSRMFQQMMPIVSEALGSITPSQSFSAAEPESQAPYRDSRPSRVDNSDNQSLQINVQPMAGTIEGRSPPAVVFRAVAENAVQLSGSGSTSNALLEELCCDDGLASEYVEMLRRDLSERVNGEPGPDKC</sequence>
<evidence type="ECO:0000313" key="2">
    <source>
        <dbReference type="Proteomes" id="UP000828941"/>
    </source>
</evidence>
<proteinExistence type="predicted"/>
<evidence type="ECO:0000313" key="1">
    <source>
        <dbReference type="EMBL" id="KAI4317007.1"/>
    </source>
</evidence>
<organism evidence="1 2">
    <name type="scientific">Bauhinia variegata</name>
    <name type="common">Purple orchid tree</name>
    <name type="synonym">Phanera variegata</name>
    <dbReference type="NCBI Taxonomy" id="167791"/>
    <lineage>
        <taxon>Eukaryota</taxon>
        <taxon>Viridiplantae</taxon>
        <taxon>Streptophyta</taxon>
        <taxon>Embryophyta</taxon>
        <taxon>Tracheophyta</taxon>
        <taxon>Spermatophyta</taxon>
        <taxon>Magnoliopsida</taxon>
        <taxon>eudicotyledons</taxon>
        <taxon>Gunneridae</taxon>
        <taxon>Pentapetalae</taxon>
        <taxon>rosids</taxon>
        <taxon>fabids</taxon>
        <taxon>Fabales</taxon>
        <taxon>Fabaceae</taxon>
        <taxon>Cercidoideae</taxon>
        <taxon>Cercideae</taxon>
        <taxon>Bauhiniinae</taxon>
        <taxon>Bauhinia</taxon>
    </lineage>
</organism>
<gene>
    <name evidence="1" type="ORF">L6164_024921</name>
</gene>
<protein>
    <submittedName>
        <fullName evidence="1">Uncharacterized protein</fullName>
    </submittedName>
</protein>
<dbReference type="Proteomes" id="UP000828941">
    <property type="component" value="Chromosome 10"/>
</dbReference>